<feature type="domain" description="GGDEF" evidence="8">
    <location>
        <begin position="385"/>
        <end position="518"/>
    </location>
</feature>
<keyword evidence="5" id="KW-1133">Transmembrane helix</keyword>
<organism evidence="9 10">
    <name type="scientific">Paenibacillus protaetiae</name>
    <dbReference type="NCBI Taxonomy" id="2509456"/>
    <lineage>
        <taxon>Bacteria</taxon>
        <taxon>Bacillati</taxon>
        <taxon>Bacillota</taxon>
        <taxon>Bacilli</taxon>
        <taxon>Bacillales</taxon>
        <taxon>Paenibacillaceae</taxon>
        <taxon>Paenibacillus</taxon>
    </lineage>
</organism>
<evidence type="ECO:0000256" key="4">
    <source>
        <dbReference type="SAM" id="MobiDB-lite"/>
    </source>
</evidence>
<keyword evidence="3 5" id="KW-0472">Membrane</keyword>
<dbReference type="InterPro" id="IPR043128">
    <property type="entry name" value="Rev_trsase/Diguanyl_cyclase"/>
</dbReference>
<evidence type="ECO:0000313" key="9">
    <source>
        <dbReference type="EMBL" id="QAY66859.1"/>
    </source>
</evidence>
<dbReference type="PROSITE" id="PS50887">
    <property type="entry name" value="GGDEF"/>
    <property type="match status" value="1"/>
</dbReference>
<evidence type="ECO:0000259" key="7">
    <source>
        <dbReference type="PROSITE" id="PS50885"/>
    </source>
</evidence>
<dbReference type="InterPro" id="IPR052155">
    <property type="entry name" value="Biofilm_reg_signaling"/>
</dbReference>
<dbReference type="KEGG" id="pprt:ET464_11095"/>
<dbReference type="GO" id="GO:0007165">
    <property type="term" value="P:signal transduction"/>
    <property type="evidence" value="ECO:0007669"/>
    <property type="project" value="InterPro"/>
</dbReference>
<dbReference type="CDD" id="cd01948">
    <property type="entry name" value="EAL"/>
    <property type="match status" value="1"/>
</dbReference>
<sequence>MRLTIAQKLVFALALLMTCSFIGLTALQLTKQYHMAIREGQLIADHESLAYMGALKSKITLLETVLDAYGSSNALLGSGSRPESKQQLSDSLAGLLASSASIHNVFTMWQPGLMDQQPEPYYIYLQKDGDGGDAGQEEERRSNASEGFSLLQQQPSGEPVVLGPYEVKQGGVDTPSLSVLMPVRKGRDGQAAGVIGTELQLHYPQGKSAPGSYAAITSGSAVYALNGTNEQLKPVRDSGRYFHYFYPLEIGSNRWQFELHVSKSSTLNDFYASLRTTVVLAIAALAALTALMVLLIKKVVVQNIMKVVHVSSALAKGGGHHKLDIRTKDEFEVLAVHFNRMVDYRKEAEDLVRHQATHDLLTSLPNRYGYNRYVESQAASPGAARPAALLYIDLDRFKYVNDKMDYTMGDLLLKRVARRIVQTMNDKGKVFRFGSDEFVVLIENIGHLHQINRMAEDLLLEIARPIKLQDRMFYVTASIGMSMQPALTAEMGERLLKEADVAMYMAKKHRNTSRLYSPSMNEMPYKETALEAGLLPALENGQFLLYYQPKVNIQSGKIYGAEALIRWKHPEFGIVSPLDFIPLAEKTGFIIPLGEWVLRAACKQLKQWDGQGLHDLTVSVNLSMIQFQQKHLVHTIEQIISEEGVDPRRIELELTESIFMDNPGDTLRILHALRLLGVRLSLDDFGTGYSSLSYLQSIPIQYLKLDKTFIHDIVNDYRKQMIFKSLIVIAHNLNMEVVTEGVETAEELAIIKSHQCDSVQGYLYSPPVPPDRFEELYKQQIA</sequence>
<dbReference type="InterPro" id="IPR035919">
    <property type="entry name" value="EAL_sf"/>
</dbReference>
<feature type="domain" description="EAL" evidence="6">
    <location>
        <begin position="527"/>
        <end position="781"/>
    </location>
</feature>
<keyword evidence="2" id="KW-1003">Cell membrane</keyword>
<dbReference type="CDD" id="cd01949">
    <property type="entry name" value="GGDEF"/>
    <property type="match status" value="1"/>
</dbReference>
<dbReference type="SMART" id="SM00052">
    <property type="entry name" value="EAL"/>
    <property type="match status" value="1"/>
</dbReference>
<feature type="transmembrane region" description="Helical" evidence="5">
    <location>
        <begin position="278"/>
        <end position="296"/>
    </location>
</feature>
<dbReference type="InterPro" id="IPR001633">
    <property type="entry name" value="EAL_dom"/>
</dbReference>
<evidence type="ECO:0000256" key="5">
    <source>
        <dbReference type="SAM" id="Phobius"/>
    </source>
</evidence>
<proteinExistence type="predicted"/>
<dbReference type="FunFam" id="3.20.20.450:FF:000001">
    <property type="entry name" value="Cyclic di-GMP phosphodiesterase yahA"/>
    <property type="match status" value="1"/>
</dbReference>
<dbReference type="NCBIfam" id="TIGR00254">
    <property type="entry name" value="GGDEF"/>
    <property type="match status" value="1"/>
</dbReference>
<dbReference type="InterPro" id="IPR029787">
    <property type="entry name" value="Nucleotide_cyclase"/>
</dbReference>
<dbReference type="PANTHER" id="PTHR44757:SF2">
    <property type="entry name" value="BIOFILM ARCHITECTURE MAINTENANCE PROTEIN MBAA"/>
    <property type="match status" value="1"/>
</dbReference>
<reference evidence="9 10" key="1">
    <citation type="submission" date="2019-01" db="EMBL/GenBank/DDBJ databases">
        <title>Genome sequencing of strain FW100M-2.</title>
        <authorList>
            <person name="Heo J."/>
            <person name="Kim S.-J."/>
            <person name="Kim J.-S."/>
            <person name="Hong S.-B."/>
            <person name="Kwon S.-W."/>
        </authorList>
    </citation>
    <scope>NUCLEOTIDE SEQUENCE [LARGE SCALE GENOMIC DNA]</scope>
    <source>
        <strain evidence="9 10">FW100M-2</strain>
    </source>
</reference>
<dbReference type="GO" id="GO:0005886">
    <property type="term" value="C:plasma membrane"/>
    <property type="evidence" value="ECO:0007669"/>
    <property type="project" value="UniProtKB-SubCell"/>
</dbReference>
<feature type="region of interest" description="Disordered" evidence="4">
    <location>
        <begin position="126"/>
        <end position="157"/>
    </location>
</feature>
<name>A0A4P6EYJ5_9BACL</name>
<evidence type="ECO:0000259" key="8">
    <source>
        <dbReference type="PROSITE" id="PS50887"/>
    </source>
</evidence>
<dbReference type="AlphaFoldDB" id="A0A4P6EYJ5"/>
<dbReference type="Pfam" id="PF00990">
    <property type="entry name" value="GGDEF"/>
    <property type="match status" value="1"/>
</dbReference>
<dbReference type="EMBL" id="CP035492">
    <property type="protein sequence ID" value="QAY66859.1"/>
    <property type="molecule type" value="Genomic_DNA"/>
</dbReference>
<evidence type="ECO:0000256" key="3">
    <source>
        <dbReference type="ARBA" id="ARBA00023136"/>
    </source>
</evidence>
<dbReference type="Gene3D" id="3.30.70.270">
    <property type="match status" value="1"/>
</dbReference>
<dbReference type="Gene3D" id="3.30.450.20">
    <property type="entry name" value="PAS domain"/>
    <property type="match status" value="1"/>
</dbReference>
<comment type="subcellular location">
    <subcellularLocation>
        <location evidence="1">Cell membrane</location>
    </subcellularLocation>
</comment>
<dbReference type="SMART" id="SM00267">
    <property type="entry name" value="GGDEF"/>
    <property type="match status" value="1"/>
</dbReference>
<dbReference type="Proteomes" id="UP000293568">
    <property type="component" value="Chromosome"/>
</dbReference>
<dbReference type="PROSITE" id="PS50885">
    <property type="entry name" value="HAMP"/>
    <property type="match status" value="1"/>
</dbReference>
<dbReference type="SUPFAM" id="SSF55073">
    <property type="entry name" value="Nucleotide cyclase"/>
    <property type="match status" value="1"/>
</dbReference>
<gene>
    <name evidence="9" type="ORF">ET464_11095</name>
</gene>
<keyword evidence="10" id="KW-1185">Reference proteome</keyword>
<feature type="compositionally biased region" description="Polar residues" evidence="4">
    <location>
        <begin position="144"/>
        <end position="156"/>
    </location>
</feature>
<dbReference type="InterPro" id="IPR000160">
    <property type="entry name" value="GGDEF_dom"/>
</dbReference>
<dbReference type="InterPro" id="IPR003660">
    <property type="entry name" value="HAMP_dom"/>
</dbReference>
<evidence type="ECO:0000256" key="1">
    <source>
        <dbReference type="ARBA" id="ARBA00004236"/>
    </source>
</evidence>
<dbReference type="PANTHER" id="PTHR44757">
    <property type="entry name" value="DIGUANYLATE CYCLASE DGCP"/>
    <property type="match status" value="1"/>
</dbReference>
<dbReference type="Gene3D" id="3.20.20.450">
    <property type="entry name" value="EAL domain"/>
    <property type="match status" value="1"/>
</dbReference>
<dbReference type="Pfam" id="PF00563">
    <property type="entry name" value="EAL"/>
    <property type="match status" value="1"/>
</dbReference>
<evidence type="ECO:0000256" key="2">
    <source>
        <dbReference type="ARBA" id="ARBA00022475"/>
    </source>
</evidence>
<feature type="domain" description="HAMP" evidence="7">
    <location>
        <begin position="298"/>
        <end position="350"/>
    </location>
</feature>
<dbReference type="SUPFAM" id="SSF141868">
    <property type="entry name" value="EAL domain-like"/>
    <property type="match status" value="1"/>
</dbReference>
<dbReference type="CDD" id="cd06225">
    <property type="entry name" value="HAMP"/>
    <property type="match status" value="1"/>
</dbReference>
<dbReference type="PROSITE" id="PS50883">
    <property type="entry name" value="EAL"/>
    <property type="match status" value="1"/>
</dbReference>
<accession>A0A4P6EYJ5</accession>
<evidence type="ECO:0000259" key="6">
    <source>
        <dbReference type="PROSITE" id="PS50883"/>
    </source>
</evidence>
<dbReference type="OrthoDB" id="9762141at2"/>
<keyword evidence="5" id="KW-0812">Transmembrane</keyword>
<evidence type="ECO:0000313" key="10">
    <source>
        <dbReference type="Proteomes" id="UP000293568"/>
    </source>
</evidence>
<protein>
    <submittedName>
        <fullName evidence="9">GGDEF domain-containing protein</fullName>
    </submittedName>
</protein>
<dbReference type="Gene3D" id="6.10.340.10">
    <property type="match status" value="1"/>
</dbReference>